<name>A0AAD6VK88_9AGAR</name>
<dbReference type="EMBL" id="JARJCW010000017">
    <property type="protein sequence ID" value="KAJ7215432.1"/>
    <property type="molecule type" value="Genomic_DNA"/>
</dbReference>
<comment type="caution">
    <text evidence="2">The sequence shown here is derived from an EMBL/GenBank/DDBJ whole genome shotgun (WGS) entry which is preliminary data.</text>
</comment>
<dbReference type="Proteomes" id="UP001219525">
    <property type="component" value="Unassembled WGS sequence"/>
</dbReference>
<evidence type="ECO:0000256" key="1">
    <source>
        <dbReference type="SAM" id="SignalP"/>
    </source>
</evidence>
<feature type="signal peptide" evidence="1">
    <location>
        <begin position="1"/>
        <end position="21"/>
    </location>
</feature>
<organism evidence="2 3">
    <name type="scientific">Mycena pura</name>
    <dbReference type="NCBI Taxonomy" id="153505"/>
    <lineage>
        <taxon>Eukaryota</taxon>
        <taxon>Fungi</taxon>
        <taxon>Dikarya</taxon>
        <taxon>Basidiomycota</taxon>
        <taxon>Agaricomycotina</taxon>
        <taxon>Agaricomycetes</taxon>
        <taxon>Agaricomycetidae</taxon>
        <taxon>Agaricales</taxon>
        <taxon>Marasmiineae</taxon>
        <taxon>Mycenaceae</taxon>
        <taxon>Mycena</taxon>
    </lineage>
</organism>
<protein>
    <submittedName>
        <fullName evidence="2">Uncharacterized protein</fullName>
    </submittedName>
</protein>
<reference evidence="2" key="1">
    <citation type="submission" date="2023-03" db="EMBL/GenBank/DDBJ databases">
        <title>Massive genome expansion in bonnet fungi (Mycena s.s.) driven by repeated elements and novel gene families across ecological guilds.</title>
        <authorList>
            <consortium name="Lawrence Berkeley National Laboratory"/>
            <person name="Harder C.B."/>
            <person name="Miyauchi S."/>
            <person name="Viragh M."/>
            <person name="Kuo A."/>
            <person name="Thoen E."/>
            <person name="Andreopoulos B."/>
            <person name="Lu D."/>
            <person name="Skrede I."/>
            <person name="Drula E."/>
            <person name="Henrissat B."/>
            <person name="Morin E."/>
            <person name="Kohler A."/>
            <person name="Barry K."/>
            <person name="LaButti K."/>
            <person name="Morin E."/>
            <person name="Salamov A."/>
            <person name="Lipzen A."/>
            <person name="Mereny Z."/>
            <person name="Hegedus B."/>
            <person name="Baldrian P."/>
            <person name="Stursova M."/>
            <person name="Weitz H."/>
            <person name="Taylor A."/>
            <person name="Grigoriev I.V."/>
            <person name="Nagy L.G."/>
            <person name="Martin F."/>
            <person name="Kauserud H."/>
        </authorList>
    </citation>
    <scope>NUCLEOTIDE SEQUENCE</scope>
    <source>
        <strain evidence="2">9144</strain>
    </source>
</reference>
<gene>
    <name evidence="2" type="ORF">GGX14DRAFT_391861</name>
</gene>
<feature type="chain" id="PRO_5042294584" evidence="1">
    <location>
        <begin position="22"/>
        <end position="349"/>
    </location>
</feature>
<sequence length="349" mass="38800">MLPRILASIFHSLSSIHLCQWMPEANEAIMENMNKHQVAWISATSILQVISFCDDHPHDTHCFKPSEQMSPPASVSALNRVHENPWLVPSAFEAVVRALNPFVAIDLCKRSVHVAFNATVPNDATAIYIDNDIVITHGDPGHTAVGGDLVEMSHASTGTHRAPARDAHQLADEHSVVHRGRHADARQRVVEALTRRIVRVRCRWQRWRQIPPRGARCQRARAVGRRSQPDHWRDYQSRALVVMPALSVGDTVSLTNTWRAGIVGDLQRHPETAWLPHSAAEFLSSTSSRTPMLSFCFGLSKYSLVLVLDATVLQPEFRLAHESQSPIVWLAVCKGSPTLRSVHKSLGGA</sequence>
<accession>A0AAD6VK88</accession>
<proteinExistence type="predicted"/>
<keyword evidence="3" id="KW-1185">Reference proteome</keyword>
<dbReference type="AlphaFoldDB" id="A0AAD6VK88"/>
<evidence type="ECO:0000313" key="3">
    <source>
        <dbReference type="Proteomes" id="UP001219525"/>
    </source>
</evidence>
<keyword evidence="1" id="KW-0732">Signal</keyword>
<evidence type="ECO:0000313" key="2">
    <source>
        <dbReference type="EMBL" id="KAJ7215432.1"/>
    </source>
</evidence>